<feature type="domain" description="Integrase catalytic" evidence="8">
    <location>
        <begin position="1338"/>
        <end position="1503"/>
    </location>
</feature>
<feature type="compositionally biased region" description="Polar residues" evidence="7">
    <location>
        <begin position="4102"/>
        <end position="4123"/>
    </location>
</feature>
<evidence type="ECO:0000256" key="3">
    <source>
        <dbReference type="ARBA" id="ARBA00022722"/>
    </source>
</evidence>
<feature type="region of interest" description="Disordered" evidence="7">
    <location>
        <begin position="2522"/>
        <end position="2546"/>
    </location>
</feature>
<proteinExistence type="predicted"/>
<dbReference type="Pfam" id="PF22936">
    <property type="entry name" value="Pol_BBD"/>
    <property type="match status" value="1"/>
</dbReference>
<evidence type="ECO:0000259" key="8">
    <source>
        <dbReference type="PROSITE" id="PS50994"/>
    </source>
</evidence>
<feature type="region of interest" description="Disordered" evidence="7">
    <location>
        <begin position="156"/>
        <end position="185"/>
    </location>
</feature>
<evidence type="ECO:0000256" key="2">
    <source>
        <dbReference type="ARBA" id="ARBA00022695"/>
    </source>
</evidence>
<feature type="compositionally biased region" description="Basic and acidic residues" evidence="7">
    <location>
        <begin position="5811"/>
        <end position="5827"/>
    </location>
</feature>
<feature type="compositionally biased region" description="Low complexity" evidence="7">
    <location>
        <begin position="4786"/>
        <end position="4797"/>
    </location>
</feature>
<feature type="compositionally biased region" description="Polar residues" evidence="7">
    <location>
        <begin position="5675"/>
        <end position="5700"/>
    </location>
</feature>
<keyword evidence="2" id="KW-0548">Nucleotidyltransferase</keyword>
<evidence type="ECO:0000256" key="4">
    <source>
        <dbReference type="ARBA" id="ARBA00022759"/>
    </source>
</evidence>
<dbReference type="Pfam" id="PF17917">
    <property type="entry name" value="RT_RNaseH"/>
    <property type="match status" value="1"/>
</dbReference>
<feature type="region of interest" description="Disordered" evidence="7">
    <location>
        <begin position="6273"/>
        <end position="6301"/>
    </location>
</feature>
<feature type="compositionally biased region" description="Basic and acidic residues" evidence="7">
    <location>
        <begin position="634"/>
        <end position="649"/>
    </location>
</feature>
<dbReference type="GO" id="GO:0015074">
    <property type="term" value="P:DNA integration"/>
    <property type="evidence" value="ECO:0007669"/>
    <property type="project" value="InterPro"/>
</dbReference>
<accession>A0A8T1YC21</accession>
<feature type="compositionally biased region" description="Polar residues" evidence="7">
    <location>
        <begin position="615"/>
        <end position="624"/>
    </location>
</feature>
<dbReference type="PROSITE" id="PS50994">
    <property type="entry name" value="INTEGRASE"/>
    <property type="match status" value="2"/>
</dbReference>
<dbReference type="FunFam" id="3.30.70.270:FF:000020">
    <property type="entry name" value="Transposon Tf2-6 polyprotein-like Protein"/>
    <property type="match status" value="1"/>
</dbReference>
<dbReference type="InterPro" id="IPR004312">
    <property type="entry name" value="ATHILA_Orf1_C"/>
</dbReference>
<sequence length="6918" mass="782223">MLLDTASNGNFLNKDVEEGWELIENLALSDGNYNEDFDRSNRGIGDPDAKHSKEMIQALNDKMDKFLLSQQKQVHYITEEEHYQIQEGENTQAAEVSYIQNQGGYNKGYNPYKPAHPNLSYRSTNVANPQDQVYPQQQQNQSKPFVPYNQGFVPKQQFSGGYQQHNPPPGFAQQPHQAPPAQDQDMKQMFQQILQGQAAGAIAIEKKMAEIQNKVDCSYNDLNVKFEALNSKVKYMESQAASTSAPKHPGQLPEKAIQNPREYANAIQLRSGRELRARPNQDPVTEDTKSPQIEKPTVDKGKKKAFVPPPYKPKIPFPGRFKRDIIEKYRAMFAKHIKEIELRMPLIDAFMLIPDSHKYLKDMIMERIQEVQGMVVLSHECSAIIQKKIIPKKLGDPGSFTLPCSLGPLFFNKCLCDLGASVSLMPLSVARRLGFNKYKSCQIQLILADRSVRVPHGMLEDLPVRIGRVEIPTDFVVLEMDEEPKDPLILGRPFLATAGALIDVRRGKIDLNLGEDFKMTFDITKTMKKPTIDGQVFYIEEMDRLADELLEELTEEDYLQSALTKDGEEGFLHLETLGYKKLLDSHKEEESSECFEKLEVPVAEVSTVEEDVSDQTRPTYSTTRRVGLPSSIPEEVKGADSTSKLDDTSRWPSPTSDDWSELKAPKVDLKPLPQGLRYAFLGTNSTYPVIINAALNDDEVNLLLSELRKYRRAIGYSLSDIKGISPSLCNHRIHLENESYSSIEPQRRLNLNLKEVVKKEILKLLDADVIYPISDSTWVSPVHCVPKKGGMTVVKNEKDELIPTRTITGHRMCIDYRKLNAASRKDHFPFPFIDQMLERLANHPYYCFLDGYSGFFQIPIHPNDQEKTTFTCPYGTFAYKRMPFGLCNAPATFQRCMTSIFSDLIEEMVEVFMDDFSVYGSSFSSCLLNLCRVLARCEETNLVLNWEKCHFMVREGIVLGHKISEKGIEVDKGKIEVMMQLQPPKTVKDIRSFLGHAGFYRRFIKDFSKIARPLTRLLCKEAEFEFDEDCLKAFHTIKEALVTAPVVQAPNWDYPFEIMCDASDYAVGAVLGQRIDKKLHVIYYASRTLDEAKGRYATTEKELLAVVFAFEKFRSYLVGSKVTVYTDHAALRHIYAKKDTKPRLLRWILLLQEFDMEIVDKKGIENGAADHLSRMRMEEATPIDDSMPEEQLLAVKCYKLAYNKKEFEEACAVKEEEFPWYADLVNYLICGEISKYLDAYQKKKFFRDINHYYWDEPYLYKKGTDGLFRRCIAEEEVQGVLEHCHGSAYGGHFATFKTVQKVLQAGLWLPSMFKDAHGFIAKCDPCQRMGNITRRNEMPQNPILEVEVFDVWGIDFMGPFNPASYGNKYILVAVDYVSKWVEAIASPTNDHKVVLKLFKSIIFPRFGIPKAVISDGGSHFINKVFESLLKKHGVKHKVATPYHPQTSGQVEVSNRQIKAILARVVGVSKRDWSTKLDDTLWAYRTAYKTPIGRTPFQMLYGKSCHLPVEVEYKAIWATKLLNLDIKEAQEKRSVDLHELEEIRLEAYESSKVYKERTKAFHDKKISPKDFKAGDQVLLFNSRLKLFPGKLKSRWSGPFTIKEVLPFGAISLFAKDGSEFKVNGNTMDHDQERKRVSSRHAARGFAIINERIPAPAWTGHASFVREDSPDRVEREMVLNQAGDEPTRRHVEQGRRGGSSSSRNDDAERLARRRREISRGKRVVEADFEPTPEEEAVEMEEEEAVEMEEEIKPAKPAKRDRKKRKPPTPEEYYSYLKTLEFEGTRHPHRETMTALGIAEDIDYLAETCGLKTFLGYSFEGCQEETCQLLATLNVHFYADEQEEENERGFGYITFSVKGRDHSLTIRQLNLLYGFPSKEGLVQNFDKRELQAFWKTIAGPGDYIPSKSKSSSIRSPVVRYLHQSIASMFFAKKITGTISEGELQLLDLALLFTLRNTRDGAEMVGDRGNAPLIAVFLDHLLGYKEYATTMHRSGRKGSLTIGGILTPILVVAGIDVGTGDASPNWIDMAYLRKKGYLDKTAPEGVLLYVFNHPEEGTSRLLLPCTNHTTTRAGENIDFCPPSFILYDSQVAPASPPPQAMHEDDQEQTQDAPDDYAPERFFFEEYKAPRQTKSEREAHKRIGLLQGLGKFQGKAMRGLSKKVDSLTTMVKKMALQITDLQKKSKHSPSSSEERGTLRRSGSSSMAPRQAEEPHNLGARLGIELERNEAIQEHTEPDSTPWARQEVELVPRNHRRTGSTYQARRHVENYLTWSRTTKTVLCGRGLWSHVISSQAPKDAGKEEEEEEEATIPEEDKWFQEDKTVLALLQNSLDASILEGYSYCETAKELWDTLKNVYGNESNLTRVFEVKKAINELSQEDLEFTKHFGKFRSLWSELESLRPGTLDPKILHERREQDKVFALLLSLNPSYNDLIKHLLRSEKLPSLDEVCSQIQKEQGSSGLFGGKSELSTANKGEMVANKGVYRTDERKALVCEHCKKKGHIKDKCWILHPHLKPAKFKEPRAHLSLEGQDDQDQPGSSKTRGEVNKMEPGDYVRKSDLEALIKSIASLKDSGITYFSHKPSDSSIVIDSGASHHMISNSNLLNNIEPALGNVIIANGDKVPIKGIGNLRVFDKNSKAFYMPKFTSNLLSVKRATKDLNCYAIFGPNDVYFQDIETGKLIGEGGSKGELYVLEGISSSSSSSPISFKSHLGVSFNVIWHARLGHPHFRALKLMLPSISFDHTSCEACILGKHCKSVFPKSSTIYENCFDLVHSDVWTSPCVSRDNNKYFVTFIDEKSKYTWITLLPSKDRVFDAFINYQNYVTNQFNAKIKVLRTDNGGEYTSHKLKEHLNKSGILHQTSCPYTPQQNGVAERKNRHLMEVARSMMFHTSVPRRYWGDAVMTACYLINRTPTKVLGDVSPFEVLNNTRPSIDHLRVFGCVCFVLVPGEQRNKLDAKSTRCMFLGYSTTQKGYKCNDPVNNRTYVSRDVKFLEDQGYHDKKDWESLKDLAHSPSDRATSLRFLLDHLGNKAPTPTASTQPGQNSTQPSHDPPQLSHDSNQAPTPSTDSNEEEDGERAHIDHNSPSQDREATCQDQETQSLDDSSDSSEDEEATQVEQRSTQPLRRSERLKFPPSNWKNTRVYFNQQAVAHPIQATCSLALVPQDHQAFLSKISSIKIPQTYEEAMQVKEWRDAIQEEIGAMTRNHTWDEEELPFGKKTVSSRWIFTIKYKSNGDIERYKARLVARGFSQTYGADYKETFAPVAKLHTVRVVLSLATNLSWELWQMDVKNAFLQGELEDDVYMTPPPGLEDTIDPGKVWRLRKAIYGLKQSPRAWYHKLSRTLKDHGFKKSESDHTLFTLQSPQGIVVVLIYVDDLIISGDNKEGINNTKTFLKSTFDIKDLGELKYFLGIEVCRSPEGLFLSQRKYTLDLLNETGYKDAKPAKTPLEEGYKVDRKGEKEDEKFNDTPLYRKLVGKLIYLTNTRPDICFAVNQVSQHMQAPTMYHWSMVERKLRYLKGSSGQGIWMGKNSNTELVGYCDADYAGDRMDRRSTTGYCTFLGGNLVTWKTKKQKVVSCSSAESEYRAMKQLTNELTWLKALLKDLRVEQDTPITMHCDNKAAIYIASNSVFHERTKHIGVDCHKVREKIVQGVTLPCYTRSEDQLADIFTKAASLKVHSGTKELCRAVPEQCTRAVPEQFQNSVLEQCTRAEPEQCTRAEPEQCQSSCRETTSYSSSYRDNINRLARELRERRDRDGCEQHNPAAMEEQDQDNQGVGIPGNIGDGDAPRTHHQRQGSVPPPVQNNNFEIKSGLISMIQGNKFHGLPMEDPLDHLDNFDRLCSLTKINSVSEDGFKLRLFPFSLGDKAYQWEKTLPAGSITSWDDCKKAFLTKFFSNSRTARLRNEISSFTQKQSESICEAWERFKGYTTQCPHHGFKKASLLSTIYRGVLPKIRMLLDTASNGNFLNKDVEEGWELVENLALSDGNYNEDFDRSNRGIGDPDAKHSKEMIQALNDKLDKFLLTQQKQVHYITEEEHYQIQEGENTQAAEVSYLQNQGGYNKGYNHYQHAHPNLSYRSTNVANPQDQVYPQQQQNQSKPFIPYNQGFAPKQQFSGGFHQQNPPPGYTQQTQHAPPAQDQEMKQMLQQILQGQAAGAIALDKKMAEIHNKVDCSFNDLNIKFEALNSRLKYVESHIASTSAPTNQGQLPGKAIQNQKGHVNAIHLRSGRELQARPSPVLVTEDSEIQEGEDFIQHETQVDDTTKLDQEAAPSDQAKSPQIKEPVVDKSKKKAFIPPPYKPKLPFPGRFKQDIIEKYRAMFARHIKEIEVKMPLIDAYKLIPDSHKYLKDMIMERIQEVQGMAMESHECSEIIQTKIIPKKLGDPGSFTLPCSLGTLAFNNCLCDLGAFKSLMPLSVAKRLGFSKYKPCNISLILADESIRFPHGLLEDLPIKIGNAEIPTDFIVLEMDEPKDPLILGRPFLATAGAIIDVKNGKIDLNLGNNFKMKFDINDATRKPTIEGQTFLVKIMDRLADELLEEVPEEDHQQTSLTKSGEAGYLLTETLSCGKSLDSHKEVAGSEVLKGLIESETVVKAAYEASSAHAQPTDSSVHLSKPSTRLENSSSTKQPDKQLESINSASDGWLELKRRSKWQDKAIRELTDTVRELKDQIKELHGKANQVPLQIKDVPNDEASTTDLISKKGSEFTSAWSIEEDYPVDQQEAYHEKRAIEYSTTDLSSEHAKQKEEGFGSGKAQENFSAETVLRSCAEQCRSSVLEQCQSSSRVVYSRSVLEQSQSSVLEQSQSSARAAAERQHPTRVGSDNLISYRDNINRLARELRERRDRDGCEQHNPAAMEEQDQDNQGVGIPGNIGDGDAPRTHHQRQGSVPPPVQNNNFEIKSGLISMIQGNKFHGLPMEDPLDHLDNFDRLCSLTKINSVSEDGFKLRLFPFSLGDKAYQWEKTLPAGSITSWDDCKKAFLTKFFSNSRTARLRNEISSFTQKQSESICEAWERFKGYTTQCPHHGFKKASLLSTIYRGVLPKIRMLLDTASNGNFLNKDVEEGWELVENLALSDGNYNEDFDRSNRGIGDPDAKHSKEMIQALNDKLDKFLLTQQKQVHYITEEEHYQIQEGENTQAAEVSYLQNQGGYNKGYNHYQHAHPNLSYRSTNVANPQDQVYPQQQQNQSKPFIPYNQGFAPKQQFSGGFHQQNPPPGYTQQTQHAPPAQDQEMKQMLQQILQGQAAGAIALDKKMAEIHNKVDCSFNDLNIKFEALNSRLKYVESHIASTSAPTNQGQLPGKAIQNQKGHVNAIHLRSGRELQARPSPVLVTEDSEIQEGEDFIQHETQVDDTTKLDQEAAPSDQAKSPQIKEPVVDKSKKKAFIPPPYKPKLPFPGRFKQDIIEKYRAMFARHIKEIEVKMPLIDAYKLIPDSHKYLKDMIMERIQEVQGMAMESHECSEIIQTKIIPKKLGDPGSFTLPCSLGTLAFNNCLCDLGAFKSLMPLSVAKRLGFSKYKPCNISLILADESIRFPHGLLEDLPIKIGNAEIPTDFIVLEMDEPKDPLILGRPFLATAGAIIDVKNGKIDLNLGNNFKMKFDINDATRKPTIEGQTFLVKIMDRLADELLEEVPEEDHQQTSLTKSGEAGYLLTETLSCGKSLDSHKEVAGSEVLKGLIESETVVKAAYEASSAHAQPTDSSVHLSKPSTRLENSSSTKQPDKQLESINSASDGWLELKRRSKWQDKAIRELTDTVRELKDQIKELHGKANQVPLQIKDVPNDEASTTDLISKKGSEFTSAWSIEEDYPVDQQEAYHEKRAIEYSTTDLSSEHAKQKEEGFGSGKAKENFSAETVLRSCAEQCQSSVLEQCQSSSRVVYSSSVLEQSQSSVLEQSQSSARAAAERPHPTRVGSSNLISYKDNIDRLARELRERRVSDDCEQHNPVAMEPQDQDNQGVGIPRNIGDGDAPRNHQQRQGIVPPPVQNNNFEIKSGLISMIQGNKFHGLPLEDPLDHLDNFDRLCGLTKINGVSEDCFKLRLFPFSLGDKAHHWEKTLPAGSITTWDECKKAFLTKFFSNSRTARLRNEISSFTQKQSESICEAWERFKGYTIQCPHHGFKKASLLSTLYRGVLPKIRMLLDTASNGNFLNKDVEEGWELIENLALSDGNYNEDFDRSNRGIGDSDTKHTKEMVKALNDKLDQFLLTNQKPVHYITEEEHYQIQEGENTQNVEVSYVQNQGGYNKGYNPYKPAHPNLSYRSTNVANPQDQIYPQQQQNQSKPFVPYNQGFVPKQQFSGGYQQYNPPPGFAQQPQQAPPAQDQDKVQQMLQQLLQGQAAGAIALDKKLAEIHNKVDCTFNDLNIKFEALNSRIQYMESQVTSTSAPQNPGQLPGKAIQHQKGHVNAIHLRSGRELLTRPSIAPVTEDSEIQEGEDFIQHETQVEDTTKLDQDAVPSDQAKSPQIEKPTVDKSKKKAFIPPPYKPKIPFPGRFKRDIIEKYRAMFAKHIKELEARMPLIDAYKLIPDSHKYFKDMIMERIQEVQGMAMESHESSDIIQTKIIPKKLGDPGSFTLPCSLGTLAFSNCLCDLGAFKSLMPLSVAKRLGFSKYKPCNITLILADESIRFPHGLLEDLPIKIGNAEIPTDFIVLEMDEPKDPLILGRPFLATAGAVIDVKNGKIDLNLGNDFTMKFDINDATRKPTIEGQTFVVKVMDCLADEQLEEVAEEDHQQTSLTKSGEAGYLLTENLSCGKSLDSHKEVEGSEVFKGLIGSETEVKVAYEASSTHAQPTDSSIHLSKPTTRLENSSSTKHRDKLLESSNSAQDGWLELKERSKWQDKAIRELTGTVRELKDQIKKLHGIANQVPLQIKDVPNDEASTLVSAKRSGITSEWSIDYPVDQQEAYYEKRAIEYSTADLSREPAKPDDSSTCRTEETSFALYNPP</sequence>
<feature type="region of interest" description="Disordered" evidence="7">
    <location>
        <begin position="5342"/>
        <end position="5367"/>
    </location>
</feature>
<gene>
    <name evidence="9" type="ORF">ISN45_Aa07g032470</name>
</gene>
<keyword evidence="5" id="KW-0378">Hydrolase</keyword>
<keyword evidence="6" id="KW-0695">RNA-directed DNA polymerase</keyword>
<keyword evidence="10" id="KW-1185">Reference proteome</keyword>
<dbReference type="Pfam" id="PF07727">
    <property type="entry name" value="RVT_2"/>
    <property type="match status" value="1"/>
</dbReference>
<dbReference type="InterPro" id="IPR057670">
    <property type="entry name" value="SH3_retrovirus"/>
</dbReference>
<feature type="region of interest" description="Disordered" evidence="7">
    <location>
        <begin position="2173"/>
        <end position="2212"/>
    </location>
</feature>
<feature type="region of interest" description="Disordered" evidence="7">
    <location>
        <begin position="4723"/>
        <end position="4742"/>
    </location>
</feature>
<dbReference type="Pfam" id="PF25597">
    <property type="entry name" value="SH3_retrovirus"/>
    <property type="match status" value="1"/>
</dbReference>
<feature type="compositionally biased region" description="Polar residues" evidence="7">
    <location>
        <begin position="5187"/>
        <end position="5208"/>
    </location>
</feature>
<feature type="region of interest" description="Disordered" evidence="7">
    <location>
        <begin position="3745"/>
        <end position="3798"/>
    </location>
</feature>
<feature type="compositionally biased region" description="Polar residues" evidence="7">
    <location>
        <begin position="6758"/>
        <end position="6784"/>
    </location>
</feature>
<dbReference type="CDD" id="cd01647">
    <property type="entry name" value="RT_LTR"/>
    <property type="match status" value="1"/>
</dbReference>
<dbReference type="CDD" id="cd09272">
    <property type="entry name" value="RNase_HI_RT_Ty1"/>
    <property type="match status" value="1"/>
</dbReference>
<dbReference type="GO" id="GO:0004519">
    <property type="term" value="F:endonuclease activity"/>
    <property type="evidence" value="ECO:0007669"/>
    <property type="project" value="UniProtKB-KW"/>
</dbReference>
<dbReference type="InterPro" id="IPR041588">
    <property type="entry name" value="Integrase_H2C2"/>
</dbReference>
<dbReference type="PANTHER" id="PTHR33067">
    <property type="entry name" value="RNA-DIRECTED DNA POLYMERASE-RELATED"/>
    <property type="match status" value="1"/>
</dbReference>
<dbReference type="InterPro" id="IPR000477">
    <property type="entry name" value="RT_dom"/>
</dbReference>
<feature type="compositionally biased region" description="Acidic residues" evidence="7">
    <location>
        <begin position="1724"/>
        <end position="1747"/>
    </location>
</feature>
<keyword evidence="3" id="KW-0540">Nuclease</keyword>
<dbReference type="Pfam" id="PF00078">
    <property type="entry name" value="RVT_1"/>
    <property type="match status" value="1"/>
</dbReference>
<feature type="compositionally biased region" description="Basic and acidic residues" evidence="7">
    <location>
        <begin position="4726"/>
        <end position="4736"/>
    </location>
</feature>
<feature type="compositionally biased region" description="Polar residues" evidence="7">
    <location>
        <begin position="4590"/>
        <end position="4615"/>
    </location>
</feature>
<dbReference type="Proteomes" id="UP000694240">
    <property type="component" value="Chromosome 12"/>
</dbReference>
<dbReference type="InterPro" id="IPR025724">
    <property type="entry name" value="GAG-pre-integrase_dom"/>
</dbReference>
<dbReference type="InterPro" id="IPR013103">
    <property type="entry name" value="RVT_2"/>
</dbReference>
<reference evidence="9 10" key="1">
    <citation type="submission" date="2020-12" db="EMBL/GenBank/DDBJ databases">
        <title>Concerted genomic and epigenomic changes stabilize Arabidopsis allopolyploids.</title>
        <authorList>
            <person name="Chen Z."/>
        </authorList>
    </citation>
    <scope>NUCLEOTIDE SEQUENCE [LARGE SCALE GENOMIC DNA]</scope>
    <source>
        <strain evidence="9">Allo738</strain>
        <tissue evidence="9">Leaf</tissue>
    </source>
</reference>
<feature type="region of interest" description="Disordered" evidence="7">
    <location>
        <begin position="5918"/>
        <end position="5966"/>
    </location>
</feature>
<name>A0A8T1YC21_9BRAS</name>
<keyword evidence="1" id="KW-0808">Transferase</keyword>
<dbReference type="CDD" id="cd09274">
    <property type="entry name" value="RNase_HI_RT_Ty3"/>
    <property type="match status" value="1"/>
</dbReference>
<protein>
    <submittedName>
        <fullName evidence="9">GAG-pre-integrase domain</fullName>
    </submittedName>
</protein>
<feature type="region of interest" description="Disordered" evidence="7">
    <location>
        <begin position="5808"/>
        <end position="5827"/>
    </location>
</feature>
<evidence type="ECO:0000256" key="7">
    <source>
        <dbReference type="SAM" id="MobiDB-lite"/>
    </source>
</evidence>
<dbReference type="InterPro" id="IPR041373">
    <property type="entry name" value="RT_RNaseH"/>
</dbReference>
<evidence type="ECO:0000256" key="1">
    <source>
        <dbReference type="ARBA" id="ARBA00022679"/>
    </source>
</evidence>
<feature type="region of interest" description="Disordered" evidence="7">
    <location>
        <begin position="5187"/>
        <end position="5216"/>
    </location>
</feature>
<dbReference type="Pfam" id="PF17921">
    <property type="entry name" value="Integrase_H2C2"/>
    <property type="match status" value="1"/>
</dbReference>
<feature type="compositionally biased region" description="Acidic residues" evidence="7">
    <location>
        <begin position="2100"/>
        <end position="2109"/>
    </location>
</feature>
<comment type="caution">
    <text evidence="9">The sequence shown here is derived from an EMBL/GenBank/DDBJ whole genome shotgun (WGS) entry which is preliminary data.</text>
</comment>
<feature type="compositionally biased region" description="Polar residues" evidence="7">
    <location>
        <begin position="3027"/>
        <end position="3043"/>
    </location>
</feature>
<feature type="region of interest" description="Disordered" evidence="7">
    <location>
        <begin position="5673"/>
        <end position="5709"/>
    </location>
</feature>
<feature type="compositionally biased region" description="Basic and acidic residues" evidence="7">
    <location>
        <begin position="1683"/>
        <end position="1693"/>
    </location>
</feature>
<dbReference type="Pfam" id="PF03078">
    <property type="entry name" value="ATHILA"/>
    <property type="match status" value="1"/>
</dbReference>
<feature type="region of interest" description="Disordered" evidence="7">
    <location>
        <begin position="3023"/>
        <end position="3130"/>
    </location>
</feature>
<dbReference type="FunFam" id="3.10.20.370:FF:000001">
    <property type="entry name" value="Retrovirus-related Pol polyprotein from transposon 17.6-like protein"/>
    <property type="match status" value="1"/>
</dbReference>
<feature type="region of interest" description="Disordered" evidence="7">
    <location>
        <begin position="2087"/>
        <end position="2109"/>
    </location>
</feature>
<feature type="compositionally biased region" description="Low complexity" evidence="7">
    <location>
        <begin position="6287"/>
        <end position="6301"/>
    </location>
</feature>
<feature type="region of interest" description="Disordered" evidence="7">
    <location>
        <begin position="4588"/>
        <end position="4624"/>
    </location>
</feature>
<feature type="domain" description="Integrase catalytic" evidence="8">
    <location>
        <begin position="2750"/>
        <end position="2924"/>
    </location>
</feature>
<keyword evidence="4" id="KW-0255">Endonuclease</keyword>
<feature type="compositionally biased region" description="Acidic residues" evidence="7">
    <location>
        <begin position="3097"/>
        <end position="3108"/>
    </location>
</feature>
<dbReference type="CDD" id="cd00303">
    <property type="entry name" value="retropepsin_like"/>
    <property type="match status" value="4"/>
</dbReference>
<evidence type="ECO:0000313" key="9">
    <source>
        <dbReference type="EMBL" id="KAG7543329.1"/>
    </source>
</evidence>
<feature type="region of interest" description="Disordered" evidence="7">
    <location>
        <begin position="608"/>
        <end position="659"/>
    </location>
</feature>
<dbReference type="EMBL" id="JAEFBK010000012">
    <property type="protein sequence ID" value="KAG7543329.1"/>
    <property type="molecule type" value="Genomic_DNA"/>
</dbReference>
<dbReference type="InterPro" id="IPR005162">
    <property type="entry name" value="Retrotrans_gag_dom"/>
</dbReference>
<dbReference type="PANTHER" id="PTHR33067:SF31">
    <property type="entry name" value="RNA-DIRECTED DNA POLYMERASE"/>
    <property type="match status" value="1"/>
</dbReference>
<dbReference type="Pfam" id="PF03732">
    <property type="entry name" value="Retrotrans_gag"/>
    <property type="match status" value="3"/>
</dbReference>
<feature type="compositionally biased region" description="Low complexity" evidence="7">
    <location>
        <begin position="171"/>
        <end position="183"/>
    </location>
</feature>
<dbReference type="GO" id="GO:0016787">
    <property type="term" value="F:hydrolase activity"/>
    <property type="evidence" value="ECO:0007669"/>
    <property type="project" value="UniProtKB-KW"/>
</dbReference>
<dbReference type="InterPro" id="IPR054722">
    <property type="entry name" value="PolX-like_BBD"/>
</dbReference>
<feature type="region of interest" description="Disordered" evidence="7">
    <location>
        <begin position="4829"/>
        <end position="4880"/>
    </location>
</feature>
<feature type="compositionally biased region" description="Basic and acidic residues" evidence="7">
    <location>
        <begin position="3070"/>
        <end position="3086"/>
    </location>
</feature>
<dbReference type="Pfam" id="PF00665">
    <property type="entry name" value="rve"/>
    <property type="match status" value="2"/>
</dbReference>
<feature type="region of interest" description="Disordered" evidence="7">
    <location>
        <begin position="4257"/>
        <end position="4282"/>
    </location>
</feature>
<dbReference type="InterPro" id="IPR001584">
    <property type="entry name" value="Integrase_cat-core"/>
</dbReference>
<feature type="region of interest" description="Disordered" evidence="7">
    <location>
        <begin position="6419"/>
        <end position="6453"/>
    </location>
</feature>
<evidence type="ECO:0000256" key="6">
    <source>
        <dbReference type="ARBA" id="ARBA00022918"/>
    </source>
</evidence>
<feature type="region of interest" description="Disordered" evidence="7">
    <location>
        <begin position="4102"/>
        <end position="4131"/>
    </location>
</feature>
<dbReference type="GO" id="GO:0003964">
    <property type="term" value="F:RNA-directed DNA polymerase activity"/>
    <property type="evidence" value="ECO:0007669"/>
    <property type="project" value="UniProtKB-KW"/>
</dbReference>
<feature type="region of interest" description="Disordered" evidence="7">
    <location>
        <begin position="5876"/>
        <end position="5898"/>
    </location>
</feature>
<feature type="compositionally biased region" description="Polar residues" evidence="7">
    <location>
        <begin position="3109"/>
        <end position="3118"/>
    </location>
</feature>
<feature type="compositionally biased region" description="Polar residues" evidence="7">
    <location>
        <begin position="3050"/>
        <end position="3062"/>
    </location>
</feature>
<dbReference type="Pfam" id="PF13976">
    <property type="entry name" value="gag_pre-integrs"/>
    <property type="match status" value="1"/>
</dbReference>
<evidence type="ECO:0000256" key="5">
    <source>
        <dbReference type="ARBA" id="ARBA00022801"/>
    </source>
</evidence>
<feature type="compositionally biased region" description="Basic and acidic residues" evidence="7">
    <location>
        <begin position="6419"/>
        <end position="6428"/>
    </location>
</feature>
<feature type="region of interest" description="Disordered" evidence="7">
    <location>
        <begin position="6758"/>
        <end position="6793"/>
    </location>
</feature>
<evidence type="ECO:0000313" key="10">
    <source>
        <dbReference type="Proteomes" id="UP000694240"/>
    </source>
</evidence>
<feature type="compositionally biased region" description="Basic and acidic residues" evidence="7">
    <location>
        <begin position="6892"/>
        <end position="6909"/>
    </location>
</feature>
<organism evidence="9 10">
    <name type="scientific">Arabidopsis thaliana x Arabidopsis arenosa</name>
    <dbReference type="NCBI Taxonomy" id="1240361"/>
    <lineage>
        <taxon>Eukaryota</taxon>
        <taxon>Viridiplantae</taxon>
        <taxon>Streptophyta</taxon>
        <taxon>Embryophyta</taxon>
        <taxon>Tracheophyta</taxon>
        <taxon>Spermatophyta</taxon>
        <taxon>Magnoliopsida</taxon>
        <taxon>eudicotyledons</taxon>
        <taxon>Gunneridae</taxon>
        <taxon>Pentapetalae</taxon>
        <taxon>rosids</taxon>
        <taxon>malvids</taxon>
        <taxon>Brassicales</taxon>
        <taxon>Brassicaceae</taxon>
        <taxon>Camelineae</taxon>
        <taxon>Arabidopsis</taxon>
    </lineage>
</organism>
<feature type="region of interest" description="Disordered" evidence="7">
    <location>
        <begin position="239"/>
        <end position="305"/>
    </location>
</feature>
<feature type="compositionally biased region" description="Polar residues" evidence="7">
    <location>
        <begin position="156"/>
        <end position="165"/>
    </location>
</feature>
<feature type="region of interest" description="Disordered" evidence="7">
    <location>
        <begin position="4786"/>
        <end position="4813"/>
    </location>
</feature>
<dbReference type="FunFam" id="3.30.420.10:FF:000032">
    <property type="entry name" value="Retrovirus-related Pol polyprotein from transposon 297-like Protein"/>
    <property type="match status" value="1"/>
</dbReference>
<feature type="compositionally biased region" description="Basic residues" evidence="7">
    <location>
        <begin position="1753"/>
        <end position="1764"/>
    </location>
</feature>
<feature type="compositionally biased region" description="Basic and acidic residues" evidence="7">
    <location>
        <begin position="2537"/>
        <end position="2546"/>
    </location>
</feature>
<feature type="region of interest" description="Disordered" evidence="7">
    <location>
        <begin position="6891"/>
        <end position="6918"/>
    </location>
</feature>
<feature type="region of interest" description="Disordered" evidence="7">
    <location>
        <begin position="1677"/>
        <end position="1767"/>
    </location>
</feature>
<dbReference type="Pfam" id="PF14223">
    <property type="entry name" value="Retrotran_gag_2"/>
    <property type="match status" value="1"/>
</dbReference>